<dbReference type="InterPro" id="IPR020846">
    <property type="entry name" value="MFS_dom"/>
</dbReference>
<name>A0A023D5Y4_ACIMT</name>
<comment type="caution">
    <text evidence="6">The sequence shown here is derived from an EMBL/GenBank/DDBJ whole genome shotgun (WGS) entry which is preliminary data.</text>
</comment>
<protein>
    <submittedName>
        <fullName evidence="6">Major facilitator superfamily transporter</fullName>
    </submittedName>
</protein>
<sequence length="423" mass="44534">MSSAIPRRDDIRLMIACTMGAMAGVTPVVMITFGLFLASISDAFHWSRGFVSMAFLMLSLGMAVGSPIAGRLSDLYGTRRTILAGFLIYVPALALVGLLPANRFAFLVLFGAIGLAGALPSTMMLARVVASWFDARRGVMLGLMAGLGNGIGASVMPALALWIMAHAGWRATYPLLALAILLVAFPVAFIWLRDAPMPVALPRVRAREVPADDIVFPPEASGAPSRQDTLGSAARRPLFWIILLTIASGAGCITALIAHLVPILTTRGIPVPKALLVMSVMTGTCAVWQVVIGHIMDRTRAGRAITPFYLAAFAGVLLLQSPHFIVIVAGGFAVGVAMGTEFGALPYVVSRYFGLAAYGRIAGAMYAAVMLAQGMTPVLMDMSYDRTGGYGWSLHAMTVIFACGSLALCALPVYPERAAGPAA</sequence>
<evidence type="ECO:0000313" key="7">
    <source>
        <dbReference type="Proteomes" id="UP000019760"/>
    </source>
</evidence>
<evidence type="ECO:0000256" key="3">
    <source>
        <dbReference type="ARBA" id="ARBA00023136"/>
    </source>
</evidence>
<feature type="transmembrane region" description="Helical" evidence="4">
    <location>
        <begin position="138"/>
        <end position="165"/>
    </location>
</feature>
<dbReference type="PROSITE" id="PS50850">
    <property type="entry name" value="MFS"/>
    <property type="match status" value="1"/>
</dbReference>
<evidence type="ECO:0000313" key="6">
    <source>
        <dbReference type="EMBL" id="GAJ29562.1"/>
    </source>
</evidence>
<dbReference type="OrthoDB" id="146345at2"/>
<feature type="transmembrane region" description="Helical" evidence="4">
    <location>
        <begin position="81"/>
        <end position="99"/>
    </location>
</feature>
<gene>
    <name evidence="6" type="ORF">Amme_067_017</name>
</gene>
<feature type="transmembrane region" description="Helical" evidence="4">
    <location>
        <begin position="171"/>
        <end position="192"/>
    </location>
</feature>
<organism evidence="6 7">
    <name type="scientific">Acidomonas methanolica NBRC 104435</name>
    <dbReference type="NCBI Taxonomy" id="1231351"/>
    <lineage>
        <taxon>Bacteria</taxon>
        <taxon>Pseudomonadati</taxon>
        <taxon>Pseudomonadota</taxon>
        <taxon>Alphaproteobacteria</taxon>
        <taxon>Acetobacterales</taxon>
        <taxon>Acetobacteraceae</taxon>
        <taxon>Acidomonas</taxon>
    </lineage>
</organism>
<keyword evidence="1 4" id="KW-0812">Transmembrane</keyword>
<dbReference type="InterPro" id="IPR050327">
    <property type="entry name" value="Proton-linked_MCT"/>
</dbReference>
<feature type="transmembrane region" description="Helical" evidence="4">
    <location>
        <begin position="12"/>
        <end position="38"/>
    </location>
</feature>
<feature type="transmembrane region" description="Helical" evidence="4">
    <location>
        <begin position="105"/>
        <end position="126"/>
    </location>
</feature>
<feature type="transmembrane region" description="Helical" evidence="4">
    <location>
        <begin position="50"/>
        <end position="69"/>
    </location>
</feature>
<feature type="transmembrane region" description="Helical" evidence="4">
    <location>
        <begin position="357"/>
        <end position="380"/>
    </location>
</feature>
<dbReference type="EMBL" id="BAND01000067">
    <property type="protein sequence ID" value="GAJ29562.1"/>
    <property type="molecule type" value="Genomic_DNA"/>
</dbReference>
<evidence type="ECO:0000256" key="1">
    <source>
        <dbReference type="ARBA" id="ARBA00022692"/>
    </source>
</evidence>
<dbReference type="SUPFAM" id="SSF103473">
    <property type="entry name" value="MFS general substrate transporter"/>
    <property type="match status" value="1"/>
</dbReference>
<evidence type="ECO:0000259" key="5">
    <source>
        <dbReference type="PROSITE" id="PS50850"/>
    </source>
</evidence>
<dbReference type="RefSeq" id="WP_042059628.1">
    <property type="nucleotide sequence ID" value="NZ_BAND01000067.1"/>
</dbReference>
<dbReference type="Proteomes" id="UP000019760">
    <property type="component" value="Unassembled WGS sequence"/>
</dbReference>
<accession>A0A023D5Y4</accession>
<keyword evidence="2 4" id="KW-1133">Transmembrane helix</keyword>
<reference evidence="6 7" key="2">
    <citation type="journal article" date="2014" name="FEMS Microbiol. Lett.">
        <title>Draft genomic DNA sequence of the facultatively methylotrophic bacterium Acidomonas methanolica type strain MB58.</title>
        <authorList>
            <person name="Higashiura N."/>
            <person name="Hadano H."/>
            <person name="Hirakawa H."/>
            <person name="Matsutani M."/>
            <person name="Takabe S."/>
            <person name="Matsushita K."/>
            <person name="Azuma Y."/>
        </authorList>
    </citation>
    <scope>NUCLEOTIDE SEQUENCE [LARGE SCALE GENOMIC DNA]</scope>
    <source>
        <strain evidence="6 7">MB58</strain>
    </source>
</reference>
<dbReference type="AlphaFoldDB" id="A0A023D5Y4"/>
<evidence type="ECO:0000256" key="2">
    <source>
        <dbReference type="ARBA" id="ARBA00022989"/>
    </source>
</evidence>
<keyword evidence="7" id="KW-1185">Reference proteome</keyword>
<keyword evidence="3 4" id="KW-0472">Membrane</keyword>
<dbReference type="PANTHER" id="PTHR11360">
    <property type="entry name" value="MONOCARBOXYLATE TRANSPORTER"/>
    <property type="match status" value="1"/>
</dbReference>
<feature type="transmembrane region" description="Helical" evidence="4">
    <location>
        <begin position="392"/>
        <end position="414"/>
    </location>
</feature>
<feature type="transmembrane region" description="Helical" evidence="4">
    <location>
        <begin position="274"/>
        <end position="296"/>
    </location>
</feature>
<dbReference type="Gene3D" id="1.20.1250.20">
    <property type="entry name" value="MFS general substrate transporter like domains"/>
    <property type="match status" value="2"/>
</dbReference>
<feature type="domain" description="Major facilitator superfamily (MFS) profile" evidence="5">
    <location>
        <begin position="13"/>
        <end position="419"/>
    </location>
</feature>
<dbReference type="Pfam" id="PF07690">
    <property type="entry name" value="MFS_1"/>
    <property type="match status" value="1"/>
</dbReference>
<feature type="transmembrane region" description="Helical" evidence="4">
    <location>
        <begin position="308"/>
        <end position="337"/>
    </location>
</feature>
<evidence type="ECO:0000256" key="4">
    <source>
        <dbReference type="SAM" id="Phobius"/>
    </source>
</evidence>
<proteinExistence type="predicted"/>
<reference evidence="7" key="1">
    <citation type="journal article" date="2014" name="FEMS Microbiol. Lett.">
        <title>Draft Genomic DNA Sequence of the Facultatively Methylotrophic Bacterium Acidomonas methanolica type strain MB58.</title>
        <authorList>
            <person name="Higashiura N."/>
            <person name="Hadano H."/>
            <person name="Hirakawa H."/>
            <person name="Matsutani M."/>
            <person name="Takabe S."/>
            <person name="Matsushita K."/>
            <person name="Azuma Y."/>
        </authorList>
    </citation>
    <scope>NUCLEOTIDE SEQUENCE [LARGE SCALE GENOMIC DNA]</scope>
    <source>
        <strain evidence="7">MB58</strain>
    </source>
</reference>
<feature type="transmembrane region" description="Helical" evidence="4">
    <location>
        <begin position="238"/>
        <end position="262"/>
    </location>
</feature>
<dbReference type="InterPro" id="IPR011701">
    <property type="entry name" value="MFS"/>
</dbReference>
<dbReference type="PANTHER" id="PTHR11360:SF290">
    <property type="entry name" value="MONOCARBOXYLATE MFS PERMEASE"/>
    <property type="match status" value="1"/>
</dbReference>
<dbReference type="InterPro" id="IPR036259">
    <property type="entry name" value="MFS_trans_sf"/>
</dbReference>
<dbReference type="GO" id="GO:0022857">
    <property type="term" value="F:transmembrane transporter activity"/>
    <property type="evidence" value="ECO:0007669"/>
    <property type="project" value="InterPro"/>
</dbReference>